<dbReference type="InterPro" id="IPR036875">
    <property type="entry name" value="Znf_CCHC_sf"/>
</dbReference>
<sequence length="329" mass="36300">MSTLQSCKSILSYPGCPPLPLPFYRDSNNDPSFLFQAVSSQGQLLGRHDTLLKAIMENQRASAAHIAQLGSMLENLTSSMAQSAAAAASPPPPSSHVPDPEHYSGDMGKCGAFLLQCSLVFSQKPVTYASDSSKIAFVMGLLQDKALAWASTVWQNTPDIRHDYEHFEAELKKVFDHPVQGKEAARRMLALHQGTRSAAEYSVEFRTLAAEAGWDDAALMSVFTNGLSEQLKDELAVKDEYEDLDSLISAAIRLDNRIRERRRDRSLSVPHPSLSQPRSSDEEPMQLSRTHLTPTERSRRIRSGECIYCGQFGHFLAACPVRPKGGAHQ</sequence>
<accession>A0A8C6UCE1</accession>
<dbReference type="InterPro" id="IPR005162">
    <property type="entry name" value="Retrotrans_gag_dom"/>
</dbReference>
<dbReference type="Gene3D" id="4.10.60.10">
    <property type="entry name" value="Zinc finger, CCHC-type"/>
    <property type="match status" value="1"/>
</dbReference>
<name>A0A8C6UCE1_9GOBI</name>
<proteinExistence type="predicted"/>
<feature type="region of interest" description="Disordered" evidence="2">
    <location>
        <begin position="263"/>
        <end position="296"/>
    </location>
</feature>
<keyword evidence="1" id="KW-0862">Zinc</keyword>
<reference evidence="4" key="1">
    <citation type="submission" date="2025-08" db="UniProtKB">
        <authorList>
            <consortium name="Ensembl"/>
        </authorList>
    </citation>
    <scope>IDENTIFICATION</scope>
</reference>
<feature type="domain" description="CCHC-type" evidence="3">
    <location>
        <begin position="306"/>
        <end position="320"/>
    </location>
</feature>
<protein>
    <recommendedName>
        <fullName evidence="3">CCHC-type domain-containing protein</fullName>
    </recommendedName>
</protein>
<keyword evidence="1" id="KW-0479">Metal-binding</keyword>
<evidence type="ECO:0000313" key="4">
    <source>
        <dbReference type="Ensembl" id="ENSNMLP00000032346.1"/>
    </source>
</evidence>
<dbReference type="AlphaFoldDB" id="A0A8C6UCE1"/>
<dbReference type="InterPro" id="IPR032567">
    <property type="entry name" value="RTL1-rel"/>
</dbReference>
<evidence type="ECO:0000259" key="3">
    <source>
        <dbReference type="PROSITE" id="PS50158"/>
    </source>
</evidence>
<dbReference type="GO" id="GO:0003676">
    <property type="term" value="F:nucleic acid binding"/>
    <property type="evidence" value="ECO:0007669"/>
    <property type="project" value="InterPro"/>
</dbReference>
<evidence type="ECO:0000313" key="5">
    <source>
        <dbReference type="Proteomes" id="UP000694523"/>
    </source>
</evidence>
<dbReference type="PANTHER" id="PTHR15503:SF36">
    <property type="entry name" value="RETROTRANSPOSON GAG-LIKE PROTEIN 5"/>
    <property type="match status" value="1"/>
</dbReference>
<dbReference type="SUPFAM" id="SSF57756">
    <property type="entry name" value="Retrovirus zinc finger-like domains"/>
    <property type="match status" value="1"/>
</dbReference>
<dbReference type="Ensembl" id="ENSNMLT00000036022.1">
    <property type="protein sequence ID" value="ENSNMLP00000032346.1"/>
    <property type="gene ID" value="ENSNMLG00000020217.1"/>
</dbReference>
<evidence type="ECO:0000256" key="2">
    <source>
        <dbReference type="SAM" id="MobiDB-lite"/>
    </source>
</evidence>
<dbReference type="InterPro" id="IPR001878">
    <property type="entry name" value="Znf_CCHC"/>
</dbReference>
<dbReference type="PROSITE" id="PS50158">
    <property type="entry name" value="ZF_CCHC"/>
    <property type="match status" value="1"/>
</dbReference>
<organism evidence="4 5">
    <name type="scientific">Neogobius melanostomus</name>
    <name type="common">round goby</name>
    <dbReference type="NCBI Taxonomy" id="47308"/>
    <lineage>
        <taxon>Eukaryota</taxon>
        <taxon>Metazoa</taxon>
        <taxon>Chordata</taxon>
        <taxon>Craniata</taxon>
        <taxon>Vertebrata</taxon>
        <taxon>Euteleostomi</taxon>
        <taxon>Actinopterygii</taxon>
        <taxon>Neopterygii</taxon>
        <taxon>Teleostei</taxon>
        <taxon>Neoteleostei</taxon>
        <taxon>Acanthomorphata</taxon>
        <taxon>Gobiaria</taxon>
        <taxon>Gobiiformes</taxon>
        <taxon>Gobioidei</taxon>
        <taxon>Gobiidae</taxon>
        <taxon>Benthophilinae</taxon>
        <taxon>Neogobiini</taxon>
        <taxon>Neogobius</taxon>
    </lineage>
</organism>
<dbReference type="PANTHER" id="PTHR15503">
    <property type="entry name" value="LDOC1 RELATED"/>
    <property type="match status" value="1"/>
</dbReference>
<feature type="region of interest" description="Disordered" evidence="2">
    <location>
        <begin position="82"/>
        <end position="102"/>
    </location>
</feature>
<dbReference type="GO" id="GO:0008270">
    <property type="term" value="F:zinc ion binding"/>
    <property type="evidence" value="ECO:0007669"/>
    <property type="project" value="UniProtKB-KW"/>
</dbReference>
<keyword evidence="1" id="KW-0863">Zinc-finger</keyword>
<dbReference type="Pfam" id="PF03732">
    <property type="entry name" value="Retrotrans_gag"/>
    <property type="match status" value="1"/>
</dbReference>
<keyword evidence="5" id="KW-1185">Reference proteome</keyword>
<evidence type="ECO:0000256" key="1">
    <source>
        <dbReference type="PROSITE-ProRule" id="PRU00047"/>
    </source>
</evidence>
<reference evidence="4" key="2">
    <citation type="submission" date="2025-09" db="UniProtKB">
        <authorList>
            <consortium name="Ensembl"/>
        </authorList>
    </citation>
    <scope>IDENTIFICATION</scope>
</reference>
<dbReference type="Proteomes" id="UP000694523">
    <property type="component" value="Unplaced"/>
</dbReference>